<dbReference type="Proteomes" id="UP000059188">
    <property type="component" value="Unassembled WGS sequence"/>
</dbReference>
<accession>A0A0B7FRL5</accession>
<evidence type="ECO:0000256" key="3">
    <source>
        <dbReference type="ARBA" id="ARBA00022525"/>
    </source>
</evidence>
<evidence type="ECO:0000256" key="4">
    <source>
        <dbReference type="ARBA" id="ARBA00022723"/>
    </source>
</evidence>
<evidence type="ECO:0000256" key="13">
    <source>
        <dbReference type="ARBA" id="ARBA00044502"/>
    </source>
</evidence>
<dbReference type="GO" id="GO:0030245">
    <property type="term" value="P:cellulose catabolic process"/>
    <property type="evidence" value="ECO:0007669"/>
    <property type="project" value="UniProtKB-KW"/>
</dbReference>
<comment type="catalytic activity">
    <reaction evidence="14">
        <text>[(1-&gt;4)-beta-D-glucosyl]n+m + reduced acceptor + O2 = 4-dehydro-beta-D-glucosyl-[(1-&gt;4)-beta-D-glucosyl]n-1 + [(1-&gt;4)-beta-D-glucosyl]m + acceptor + H2O.</text>
        <dbReference type="EC" id="1.14.99.56"/>
    </reaction>
</comment>
<keyword evidence="5" id="KW-0732">Signal</keyword>
<evidence type="ECO:0000256" key="9">
    <source>
        <dbReference type="ARBA" id="ARBA00023033"/>
    </source>
</evidence>
<evidence type="ECO:0000256" key="2">
    <source>
        <dbReference type="ARBA" id="ARBA00004613"/>
    </source>
</evidence>
<dbReference type="PANTHER" id="PTHR33353">
    <property type="entry name" value="PUTATIVE (AFU_ORTHOLOGUE AFUA_1G12560)-RELATED"/>
    <property type="match status" value="1"/>
</dbReference>
<dbReference type="InterPro" id="IPR049892">
    <property type="entry name" value="AA9"/>
</dbReference>
<proteinExistence type="inferred from homology"/>
<evidence type="ECO:0000256" key="10">
    <source>
        <dbReference type="ARBA" id="ARBA00023157"/>
    </source>
</evidence>
<reference evidence="17 18" key="1">
    <citation type="submission" date="2014-11" db="EMBL/GenBank/DDBJ databases">
        <authorList>
            <person name="Wibberg Daniel"/>
        </authorList>
    </citation>
    <scope>NUCLEOTIDE SEQUENCE [LARGE SCALE GENOMIC DNA]</scope>
    <source>
        <strain evidence="17">Rhizoctonia solani AG1-IB 7/3/14</strain>
    </source>
</reference>
<keyword evidence="11" id="KW-0119">Carbohydrate metabolism</keyword>
<protein>
    <recommendedName>
        <fullName evidence="15">lytic cellulose monooxygenase (C4-dehydrogenating)</fullName>
        <ecNumber evidence="15">1.14.99.56</ecNumber>
    </recommendedName>
</protein>
<dbReference type="PANTHER" id="PTHR33353:SF10">
    <property type="entry name" value="ENDO-BETA-1,4-GLUCANASE D"/>
    <property type="match status" value="1"/>
</dbReference>
<evidence type="ECO:0000313" key="17">
    <source>
        <dbReference type="EMBL" id="CEL58822.1"/>
    </source>
</evidence>
<keyword evidence="10" id="KW-1015">Disulfide bond</keyword>
<keyword evidence="8" id="KW-0186">Copper</keyword>
<gene>
    <name evidence="17" type="ORF">RSOLAG1IB_08851</name>
</gene>
<dbReference type="InterPro" id="IPR005103">
    <property type="entry name" value="AA9_LPMO"/>
</dbReference>
<evidence type="ECO:0000259" key="16">
    <source>
        <dbReference type="Pfam" id="PF03443"/>
    </source>
</evidence>
<keyword evidence="9" id="KW-0503">Monooxygenase</keyword>
<comment type="subcellular location">
    <subcellularLocation>
        <location evidence="2">Secreted</location>
    </subcellularLocation>
</comment>
<evidence type="ECO:0000256" key="11">
    <source>
        <dbReference type="ARBA" id="ARBA00023277"/>
    </source>
</evidence>
<comment type="cofactor">
    <cofactor evidence="1">
        <name>Cu(2+)</name>
        <dbReference type="ChEBI" id="CHEBI:29036"/>
    </cofactor>
</comment>
<evidence type="ECO:0000313" key="18">
    <source>
        <dbReference type="Proteomes" id="UP000059188"/>
    </source>
</evidence>
<organism evidence="17 18">
    <name type="scientific">Thanatephorus cucumeris (strain AG1-IB / isolate 7/3/14)</name>
    <name type="common">Lettuce bottom rot fungus</name>
    <name type="synonym">Rhizoctonia solani</name>
    <dbReference type="NCBI Taxonomy" id="1108050"/>
    <lineage>
        <taxon>Eukaryota</taxon>
        <taxon>Fungi</taxon>
        <taxon>Dikarya</taxon>
        <taxon>Basidiomycota</taxon>
        <taxon>Agaricomycotina</taxon>
        <taxon>Agaricomycetes</taxon>
        <taxon>Cantharellales</taxon>
        <taxon>Ceratobasidiaceae</taxon>
        <taxon>Rhizoctonia</taxon>
        <taxon>Rhizoctonia solani AG-1</taxon>
    </lineage>
</organism>
<evidence type="ECO:0000256" key="1">
    <source>
        <dbReference type="ARBA" id="ARBA00001973"/>
    </source>
</evidence>
<dbReference type="CDD" id="cd21175">
    <property type="entry name" value="LPMO_AA9"/>
    <property type="match status" value="1"/>
</dbReference>
<sequence>METNLCIAGEIEQMGVLSKGYKTKPALGHYRFYKYIDSAGTVTGEYVYVRANTNTNSPVRDVASNDFRCNVGGLASGSKTSIATATAGSTVGFQADVGLIHPGPTQVYLGKVPSGQTAATWDGSGANWFKIYAIGADFSSGSLAWPSDNQQTFKFKIPSNTPTGNYLLRIEHIALHGASTVGGAQFYISCAQLSITGSGSGNPAKVSIPGVYKGTEPGLLINIYWPPVTNYTIPGPAVWSG</sequence>
<dbReference type="Gene3D" id="2.70.50.70">
    <property type="match status" value="1"/>
</dbReference>
<comment type="similarity">
    <text evidence="13">Belongs to the polysaccharide monooxygenase AA9 family.</text>
</comment>
<evidence type="ECO:0000256" key="5">
    <source>
        <dbReference type="ARBA" id="ARBA00022729"/>
    </source>
</evidence>
<dbReference type="Pfam" id="PF03443">
    <property type="entry name" value="AA9"/>
    <property type="match status" value="1"/>
</dbReference>
<evidence type="ECO:0000256" key="14">
    <source>
        <dbReference type="ARBA" id="ARBA00045077"/>
    </source>
</evidence>
<dbReference type="GO" id="GO:0005576">
    <property type="term" value="C:extracellular region"/>
    <property type="evidence" value="ECO:0007669"/>
    <property type="project" value="UniProtKB-SubCell"/>
</dbReference>
<keyword evidence="18" id="KW-1185">Reference proteome</keyword>
<evidence type="ECO:0000256" key="15">
    <source>
        <dbReference type="ARBA" id="ARBA00047174"/>
    </source>
</evidence>
<evidence type="ECO:0000256" key="12">
    <source>
        <dbReference type="ARBA" id="ARBA00023326"/>
    </source>
</evidence>
<dbReference type="EMBL" id="LN679134">
    <property type="protein sequence ID" value="CEL58822.1"/>
    <property type="molecule type" value="Genomic_DNA"/>
</dbReference>
<keyword evidence="4" id="KW-0479">Metal-binding</keyword>
<keyword evidence="7" id="KW-0560">Oxidoreductase</keyword>
<dbReference type="GO" id="GO:0046872">
    <property type="term" value="F:metal ion binding"/>
    <property type="evidence" value="ECO:0007669"/>
    <property type="project" value="UniProtKB-KW"/>
</dbReference>
<evidence type="ECO:0000256" key="8">
    <source>
        <dbReference type="ARBA" id="ARBA00023008"/>
    </source>
</evidence>
<dbReference type="GO" id="GO:0004497">
    <property type="term" value="F:monooxygenase activity"/>
    <property type="evidence" value="ECO:0007669"/>
    <property type="project" value="UniProtKB-KW"/>
</dbReference>
<keyword evidence="12" id="KW-0624">Polysaccharide degradation</keyword>
<name>A0A0B7FRL5_THACB</name>
<dbReference type="EC" id="1.14.99.56" evidence="15"/>
<keyword evidence="3" id="KW-0964">Secreted</keyword>
<dbReference type="STRING" id="1108050.A0A0B7FRL5"/>
<keyword evidence="6" id="KW-0136">Cellulose degradation</keyword>
<evidence type="ECO:0000256" key="6">
    <source>
        <dbReference type="ARBA" id="ARBA00023001"/>
    </source>
</evidence>
<dbReference type="AlphaFoldDB" id="A0A0B7FRL5"/>
<dbReference type="OrthoDB" id="3496539at2759"/>
<evidence type="ECO:0000256" key="7">
    <source>
        <dbReference type="ARBA" id="ARBA00023002"/>
    </source>
</evidence>
<feature type="domain" description="Auxiliary Activity family 9 catalytic" evidence="16">
    <location>
        <begin position="44"/>
        <end position="231"/>
    </location>
</feature>